<protein>
    <submittedName>
        <fullName evidence="1">Uncharacterized protein</fullName>
    </submittedName>
</protein>
<comment type="caution">
    <text evidence="1">The sequence shown here is derived from an EMBL/GenBank/DDBJ whole genome shotgun (WGS) entry which is preliminary data.</text>
</comment>
<name>A0A830GNT9_9EURY</name>
<organism evidence="1 2">
    <name type="scientific">Haloarcula pellucida</name>
    <dbReference type="NCBI Taxonomy" id="1427151"/>
    <lineage>
        <taxon>Archaea</taxon>
        <taxon>Methanobacteriati</taxon>
        <taxon>Methanobacteriota</taxon>
        <taxon>Stenosarchaea group</taxon>
        <taxon>Halobacteria</taxon>
        <taxon>Halobacteriales</taxon>
        <taxon>Haloarculaceae</taxon>
        <taxon>Haloarcula</taxon>
    </lineage>
</organism>
<proteinExistence type="predicted"/>
<keyword evidence="2" id="KW-1185">Reference proteome</keyword>
<dbReference type="EMBL" id="BMOU01000004">
    <property type="protein sequence ID" value="GGN96108.1"/>
    <property type="molecule type" value="Genomic_DNA"/>
</dbReference>
<dbReference type="AlphaFoldDB" id="A0A830GNT9"/>
<evidence type="ECO:0000313" key="2">
    <source>
        <dbReference type="Proteomes" id="UP000605784"/>
    </source>
</evidence>
<dbReference type="Proteomes" id="UP000605784">
    <property type="component" value="Unassembled WGS sequence"/>
</dbReference>
<evidence type="ECO:0000313" key="1">
    <source>
        <dbReference type="EMBL" id="GGN96108.1"/>
    </source>
</evidence>
<reference evidence="1" key="2">
    <citation type="submission" date="2020-09" db="EMBL/GenBank/DDBJ databases">
        <authorList>
            <person name="Sun Q."/>
            <person name="Ohkuma M."/>
        </authorList>
    </citation>
    <scope>NUCLEOTIDE SEQUENCE</scope>
    <source>
        <strain evidence="1">JCM 17820</strain>
    </source>
</reference>
<gene>
    <name evidence="1" type="ORF">GCM10009030_24030</name>
</gene>
<accession>A0A830GNT9</accession>
<sequence length="162" mass="17492">MPMYLGISSNTSSIQTHTVDQIINPSDDTEYRVWKAVVHTGTHDPTTASNSDGQYDEGVRKIYLEFSGAGQSSANGEVVFNASNGIDKLESDDKAEVNLDSLVATSDQPLTAEVEVVTFATGTELLQLTETSSFPTVRALLTPALRRQWSRNQQGSGHSLTA</sequence>
<reference evidence="1" key="1">
    <citation type="journal article" date="2014" name="Int. J. Syst. Evol. Microbiol.">
        <title>Complete genome sequence of Corynebacterium casei LMG S-19264T (=DSM 44701T), isolated from a smear-ripened cheese.</title>
        <authorList>
            <consortium name="US DOE Joint Genome Institute (JGI-PGF)"/>
            <person name="Walter F."/>
            <person name="Albersmeier A."/>
            <person name="Kalinowski J."/>
            <person name="Ruckert C."/>
        </authorList>
    </citation>
    <scope>NUCLEOTIDE SEQUENCE</scope>
    <source>
        <strain evidence="1">JCM 17820</strain>
    </source>
</reference>